<evidence type="ECO:0000313" key="5">
    <source>
        <dbReference type="Proteomes" id="UP000824469"/>
    </source>
</evidence>
<dbReference type="FunFam" id="3.40.50.1820:FF:000042">
    <property type="entry name" value="probable strigolactone esterase DAD2"/>
    <property type="match status" value="1"/>
</dbReference>
<dbReference type="Gene3D" id="3.40.50.1820">
    <property type="entry name" value="alpha/beta hydrolase"/>
    <property type="match status" value="1"/>
</dbReference>
<dbReference type="EMBL" id="JAHRHJ020000009">
    <property type="protein sequence ID" value="KAH9299966.1"/>
    <property type="molecule type" value="Genomic_DNA"/>
</dbReference>
<evidence type="ECO:0000256" key="1">
    <source>
        <dbReference type="ARBA" id="ARBA00008645"/>
    </source>
</evidence>
<dbReference type="OMA" id="PSCVIQT"/>
<protein>
    <recommendedName>
        <fullName evidence="3">AB hydrolase-1 domain-containing protein</fullName>
    </recommendedName>
</protein>
<name>A0AA38FFZ4_TAXCH</name>
<organism evidence="4 5">
    <name type="scientific">Taxus chinensis</name>
    <name type="common">Chinese yew</name>
    <name type="synonym">Taxus wallichiana var. chinensis</name>
    <dbReference type="NCBI Taxonomy" id="29808"/>
    <lineage>
        <taxon>Eukaryota</taxon>
        <taxon>Viridiplantae</taxon>
        <taxon>Streptophyta</taxon>
        <taxon>Embryophyta</taxon>
        <taxon>Tracheophyta</taxon>
        <taxon>Spermatophyta</taxon>
        <taxon>Pinopsida</taxon>
        <taxon>Pinidae</taxon>
        <taxon>Conifers II</taxon>
        <taxon>Cupressales</taxon>
        <taxon>Taxaceae</taxon>
        <taxon>Taxus</taxon>
    </lineage>
</organism>
<accession>A0AA38FFZ4</accession>
<dbReference type="PANTHER" id="PTHR43039">
    <property type="entry name" value="ESTERASE-RELATED"/>
    <property type="match status" value="1"/>
</dbReference>
<dbReference type="Proteomes" id="UP000824469">
    <property type="component" value="Unassembled WGS sequence"/>
</dbReference>
<keyword evidence="2" id="KW-0378">Hydrolase</keyword>
<evidence type="ECO:0000313" key="4">
    <source>
        <dbReference type="EMBL" id="KAH9299966.1"/>
    </source>
</evidence>
<proteinExistence type="inferred from homology"/>
<gene>
    <name evidence="4" type="ORF">KI387_011549</name>
</gene>
<dbReference type="InterPro" id="IPR000073">
    <property type="entry name" value="AB_hydrolase_1"/>
</dbReference>
<comment type="similarity">
    <text evidence="1">Belongs to the AB hydrolase superfamily.</text>
</comment>
<dbReference type="GO" id="GO:0016787">
    <property type="term" value="F:hydrolase activity"/>
    <property type="evidence" value="ECO:0007669"/>
    <property type="project" value="UniProtKB-KW"/>
</dbReference>
<evidence type="ECO:0000259" key="3">
    <source>
        <dbReference type="Pfam" id="PF12697"/>
    </source>
</evidence>
<dbReference type="AlphaFoldDB" id="A0AA38FFZ4"/>
<dbReference type="SUPFAM" id="SSF53474">
    <property type="entry name" value="alpha/beta-Hydrolases"/>
    <property type="match status" value="1"/>
</dbReference>
<keyword evidence="5" id="KW-1185">Reference proteome</keyword>
<comment type="caution">
    <text evidence="4">The sequence shown here is derived from an EMBL/GenBank/DDBJ whole genome shotgun (WGS) entry which is preliminary data.</text>
</comment>
<sequence length="270" mass="29935">MGLVSGSGLLNALNVKVVGTGRRILVLSHGFGTDQSVWQRILPHFVRDFQIVLFDLICAGSVNPDFFDFQRYGCVEAYAEDLITILDELGVENCVFVGHSLSAMVGCMASIKRPSLFTKLVLFGASPRYLNDNEYQGGFEREDIEQVFGAMESNYKDWVSGFAPLLVGADVPVAVREFSRTLFNMRPDIALYVAKIVFESDMRGILKQVKVPCCVIQTSKDMAVPLAVAIYVQKNLGGKSTLEILDTEGHLPHLSQPSKMIQLLRRILQP</sequence>
<feature type="domain" description="AB hydrolase-1" evidence="3">
    <location>
        <begin position="25"/>
        <end position="259"/>
    </location>
</feature>
<reference evidence="4 5" key="1">
    <citation type="journal article" date="2021" name="Nat. Plants">
        <title>The Taxus genome provides insights into paclitaxel biosynthesis.</title>
        <authorList>
            <person name="Xiong X."/>
            <person name="Gou J."/>
            <person name="Liao Q."/>
            <person name="Li Y."/>
            <person name="Zhou Q."/>
            <person name="Bi G."/>
            <person name="Li C."/>
            <person name="Du R."/>
            <person name="Wang X."/>
            <person name="Sun T."/>
            <person name="Guo L."/>
            <person name="Liang H."/>
            <person name="Lu P."/>
            <person name="Wu Y."/>
            <person name="Zhang Z."/>
            <person name="Ro D.K."/>
            <person name="Shang Y."/>
            <person name="Huang S."/>
            <person name="Yan J."/>
        </authorList>
    </citation>
    <scope>NUCLEOTIDE SEQUENCE [LARGE SCALE GENOMIC DNA]</scope>
    <source>
        <strain evidence="4">Ta-2019</strain>
    </source>
</reference>
<evidence type="ECO:0000256" key="2">
    <source>
        <dbReference type="ARBA" id="ARBA00022801"/>
    </source>
</evidence>
<dbReference type="Pfam" id="PF12697">
    <property type="entry name" value="Abhydrolase_6"/>
    <property type="match status" value="1"/>
</dbReference>
<dbReference type="InterPro" id="IPR029058">
    <property type="entry name" value="AB_hydrolase_fold"/>
</dbReference>